<dbReference type="EMBL" id="LVLJ01002165">
    <property type="protein sequence ID" value="OAE26541.1"/>
    <property type="molecule type" value="Genomic_DNA"/>
</dbReference>
<name>A0A176W1W5_MARPO</name>
<feature type="compositionally biased region" description="Polar residues" evidence="1">
    <location>
        <begin position="204"/>
        <end position="227"/>
    </location>
</feature>
<dbReference type="Proteomes" id="UP000077202">
    <property type="component" value="Unassembled WGS sequence"/>
</dbReference>
<evidence type="ECO:0000313" key="2">
    <source>
        <dbReference type="EMBL" id="OAE26541.1"/>
    </source>
</evidence>
<feature type="compositionally biased region" description="Basic and acidic residues" evidence="1">
    <location>
        <begin position="128"/>
        <end position="148"/>
    </location>
</feature>
<evidence type="ECO:0000256" key="1">
    <source>
        <dbReference type="SAM" id="MobiDB-lite"/>
    </source>
</evidence>
<comment type="caution">
    <text evidence="2">The sequence shown here is derived from an EMBL/GenBank/DDBJ whole genome shotgun (WGS) entry which is preliminary data.</text>
</comment>
<sequence>MSSSSSSSRRRKSVFCVCECQSRGGNYCGYRTGELLWIDSSGLGRRERSERTIENLDNTVEAIIADRCRPEEEDEENIGLRKGERRGVGVHADIASIGPPINQCVRNSDSALPSTGSSRSTSGAVRHRGPEQEKEKTKTKTKATESRTKSQIRRSFIDPASVSVCSATRDAWPIYEWVGAPPAGPGAESRFGIRGPASRLSGAGSPQASVASATASMRQSKSKTQLPRRTDRRRPCLPACLPD</sequence>
<keyword evidence="3" id="KW-1185">Reference proteome</keyword>
<protein>
    <submittedName>
        <fullName evidence="2">Uncharacterized protein</fullName>
    </submittedName>
</protein>
<accession>A0A176W1W5</accession>
<gene>
    <name evidence="2" type="ORF">AXG93_3817s1030</name>
</gene>
<feature type="region of interest" description="Disordered" evidence="1">
    <location>
        <begin position="99"/>
        <end position="152"/>
    </location>
</feature>
<feature type="region of interest" description="Disordered" evidence="1">
    <location>
        <begin position="188"/>
        <end position="243"/>
    </location>
</feature>
<dbReference type="AlphaFoldDB" id="A0A176W1W5"/>
<evidence type="ECO:0000313" key="3">
    <source>
        <dbReference type="Proteomes" id="UP000077202"/>
    </source>
</evidence>
<organism evidence="2 3">
    <name type="scientific">Marchantia polymorpha subsp. ruderalis</name>
    <dbReference type="NCBI Taxonomy" id="1480154"/>
    <lineage>
        <taxon>Eukaryota</taxon>
        <taxon>Viridiplantae</taxon>
        <taxon>Streptophyta</taxon>
        <taxon>Embryophyta</taxon>
        <taxon>Marchantiophyta</taxon>
        <taxon>Marchantiopsida</taxon>
        <taxon>Marchantiidae</taxon>
        <taxon>Marchantiales</taxon>
        <taxon>Marchantiaceae</taxon>
        <taxon>Marchantia</taxon>
    </lineage>
</organism>
<feature type="compositionally biased region" description="Polar residues" evidence="1">
    <location>
        <begin position="104"/>
        <end position="123"/>
    </location>
</feature>
<proteinExistence type="predicted"/>
<reference evidence="2" key="1">
    <citation type="submission" date="2016-03" db="EMBL/GenBank/DDBJ databases">
        <title>Mechanisms controlling the formation of the plant cell surface in tip-growing cells are functionally conserved among land plants.</title>
        <authorList>
            <person name="Honkanen S."/>
            <person name="Jones V.A."/>
            <person name="Morieri G."/>
            <person name="Champion C."/>
            <person name="Hetherington A.J."/>
            <person name="Kelly S."/>
            <person name="Saint-Marcoux D."/>
            <person name="Proust H."/>
            <person name="Prescott H."/>
            <person name="Dolan L."/>
        </authorList>
    </citation>
    <scope>NUCLEOTIDE SEQUENCE [LARGE SCALE GENOMIC DNA]</scope>
    <source>
        <tissue evidence="2">Whole gametophyte</tissue>
    </source>
</reference>